<feature type="region of interest" description="Disordered" evidence="1">
    <location>
        <begin position="238"/>
        <end position="258"/>
    </location>
</feature>
<feature type="compositionally biased region" description="Polar residues" evidence="1">
    <location>
        <begin position="89"/>
        <end position="99"/>
    </location>
</feature>
<protein>
    <submittedName>
        <fullName evidence="2">Uncharacterized protein</fullName>
    </submittedName>
</protein>
<keyword evidence="3" id="KW-1185">Reference proteome</keyword>
<evidence type="ECO:0000313" key="2">
    <source>
        <dbReference type="EMBL" id="CAL1712280.1"/>
    </source>
</evidence>
<feature type="compositionally biased region" description="Polar residues" evidence="1">
    <location>
        <begin position="422"/>
        <end position="433"/>
    </location>
</feature>
<dbReference type="Proteomes" id="UP001497453">
    <property type="component" value="Chromosome 7"/>
</dbReference>
<sequence>MTDIAFDTTWCPVCSRQILPKRIQIPLAPPPPPATPAPPPSPTQTKPDAPRMQRSKTGTIRARQGGGLVHGTGRVKPNGALKRSDPTRDQQAALLSSKKSVVAPEPTRPTVARSRTVIDQGPIPLYCSDECRIADLQSSFASTGIDYHPDRHSSPPLPPVPHNSFDDVSSQSDSDSSSDSVSAIGSSSIFTTLPPAPHASNPGPAGSNAKQNQAEAGRLASARAYAALQSIYDIPPCPAAPPLSRTDTSSSASSDDVPNDYQSGVMMAAKRIGEALCRPAEPKKRPSWATPSAMLSTAYALDAHSKDRKVIPGWTDGSNAWRASVYSFAPPPKDGKLNPYMADDDPSLKAYRGHVATPLRSKSGVYSTVTDTAIGASSSSSVASTTTTPARSQSDVDQLYSKFSASLTRRCESRQSLHRPALSTSPANSTRSLPTTIASSAVKHREVPLVAPGAEGKLLVPNVKMRRISSSGSDAGSFVRRRSPLSRQGSEMSVIEDEHEDDVTVGLQMSRLTDSPKVKKPVEGTFICPLTASMVLTYICLPLIARSWSYSDIVTYPIMQLPPQMEKRVERRIVNGVEQDVEVEVEIIPERKRLFLFADEPGPIRSRRR</sequence>
<dbReference type="EMBL" id="OZ037950">
    <property type="protein sequence ID" value="CAL1712280.1"/>
    <property type="molecule type" value="Genomic_DNA"/>
</dbReference>
<evidence type="ECO:0000256" key="1">
    <source>
        <dbReference type="SAM" id="MobiDB-lite"/>
    </source>
</evidence>
<feature type="region of interest" description="Disordered" evidence="1">
    <location>
        <begin position="376"/>
        <end position="396"/>
    </location>
</feature>
<feature type="region of interest" description="Disordered" evidence="1">
    <location>
        <begin position="24"/>
        <end position="112"/>
    </location>
</feature>
<proteinExistence type="predicted"/>
<feature type="region of interest" description="Disordered" evidence="1">
    <location>
        <begin position="144"/>
        <end position="216"/>
    </location>
</feature>
<feature type="compositionally biased region" description="Pro residues" evidence="1">
    <location>
        <begin position="27"/>
        <end position="42"/>
    </location>
</feature>
<accession>A0ABP1DWU9</accession>
<feature type="compositionally biased region" description="Low complexity" evidence="1">
    <location>
        <begin position="376"/>
        <end position="392"/>
    </location>
</feature>
<reference evidence="3" key="1">
    <citation type="submission" date="2024-04" db="EMBL/GenBank/DDBJ databases">
        <authorList>
            <person name="Shaw F."/>
            <person name="Minotto A."/>
        </authorList>
    </citation>
    <scope>NUCLEOTIDE SEQUENCE [LARGE SCALE GENOMIC DNA]</scope>
</reference>
<organism evidence="2 3">
    <name type="scientific">Somion occarium</name>
    <dbReference type="NCBI Taxonomy" id="3059160"/>
    <lineage>
        <taxon>Eukaryota</taxon>
        <taxon>Fungi</taxon>
        <taxon>Dikarya</taxon>
        <taxon>Basidiomycota</taxon>
        <taxon>Agaricomycotina</taxon>
        <taxon>Agaricomycetes</taxon>
        <taxon>Polyporales</taxon>
        <taxon>Cerrenaceae</taxon>
        <taxon>Somion</taxon>
    </lineage>
</organism>
<name>A0ABP1DWU9_9APHY</name>
<feature type="region of interest" description="Disordered" evidence="1">
    <location>
        <begin position="471"/>
        <end position="497"/>
    </location>
</feature>
<evidence type="ECO:0000313" key="3">
    <source>
        <dbReference type="Proteomes" id="UP001497453"/>
    </source>
</evidence>
<feature type="compositionally biased region" description="Low complexity" evidence="1">
    <location>
        <begin position="244"/>
        <end position="256"/>
    </location>
</feature>
<gene>
    <name evidence="2" type="ORF">GFSPODELE1_LOCUS8752</name>
</gene>
<feature type="region of interest" description="Disordered" evidence="1">
    <location>
        <begin position="411"/>
        <end position="433"/>
    </location>
</feature>
<feature type="compositionally biased region" description="Low complexity" evidence="1">
    <location>
        <begin position="166"/>
        <end position="188"/>
    </location>
</feature>